<dbReference type="EMBL" id="VNIM01000019">
    <property type="protein sequence ID" value="TVV75565.1"/>
    <property type="molecule type" value="Genomic_DNA"/>
</dbReference>
<evidence type="ECO:0000313" key="2">
    <source>
        <dbReference type="Proteomes" id="UP000318681"/>
    </source>
</evidence>
<proteinExistence type="predicted"/>
<dbReference type="RefSeq" id="WP_145149420.1">
    <property type="nucleotide sequence ID" value="NZ_VNIM01000019.1"/>
</dbReference>
<sequence length="100" mass="10811">MSDFQDQQLSVEIVDGRLLISIGTGLLVHAVTNGSDFWDEVELVVTDPEAFAAAIAAELEHEEEDGTTPVHRMLDKAAERAVENGCDGVDETPADEREDG</sequence>
<dbReference type="Proteomes" id="UP000318681">
    <property type="component" value="Unassembled WGS sequence"/>
</dbReference>
<dbReference type="AlphaFoldDB" id="A0A558R844"/>
<dbReference type="OrthoDB" id="10009800at2"/>
<comment type="caution">
    <text evidence="1">The sequence shown here is derived from an EMBL/GenBank/DDBJ whole genome shotgun (WGS) entry which is preliminary data.</text>
</comment>
<keyword evidence="2" id="KW-1185">Reference proteome</keyword>
<organism evidence="1 2">
    <name type="scientific">Alterirhizorhabdus solaris</name>
    <dbReference type="NCBI Taxonomy" id="2529389"/>
    <lineage>
        <taxon>Bacteria</taxon>
        <taxon>Pseudomonadati</taxon>
        <taxon>Pseudomonadota</taxon>
        <taxon>Alphaproteobacteria</taxon>
        <taxon>Sphingomonadales</taxon>
        <taxon>Rhizorhabdaceae</taxon>
        <taxon>Alterirhizorhabdus</taxon>
    </lineage>
</organism>
<reference evidence="1 2" key="1">
    <citation type="submission" date="2019-07" db="EMBL/GenBank/DDBJ databases">
        <title>Sphingomonas solaris sp. nov., isolated from a solar panel from Boston, Massachusetts.</title>
        <authorList>
            <person name="Tanner K."/>
            <person name="Pascual J."/>
            <person name="Mancuso C."/>
            <person name="Pereto J."/>
            <person name="Khalil A."/>
            <person name="Vilanova C."/>
        </authorList>
    </citation>
    <scope>NUCLEOTIDE SEQUENCE [LARGE SCALE GENOMIC DNA]</scope>
    <source>
        <strain evidence="1 2">R4DWN</strain>
    </source>
</reference>
<accession>A0A558R844</accession>
<gene>
    <name evidence="1" type="ORF">FOY91_06810</name>
</gene>
<protein>
    <submittedName>
        <fullName evidence="1">Uncharacterized protein</fullName>
    </submittedName>
</protein>
<name>A0A558R844_9SPHN</name>
<evidence type="ECO:0000313" key="1">
    <source>
        <dbReference type="EMBL" id="TVV75565.1"/>
    </source>
</evidence>